<dbReference type="SUPFAM" id="SSF51735">
    <property type="entry name" value="NAD(P)-binding Rossmann-fold domains"/>
    <property type="match status" value="1"/>
</dbReference>
<dbReference type="RefSeq" id="WP_097193375.1">
    <property type="nucleotide sequence ID" value="NZ_OBQI01000001.1"/>
</dbReference>
<dbReference type="CDD" id="cd05289">
    <property type="entry name" value="MDR_like_2"/>
    <property type="match status" value="1"/>
</dbReference>
<dbReference type="EMBL" id="OBQI01000001">
    <property type="protein sequence ID" value="SOC46758.1"/>
    <property type="molecule type" value="Genomic_DNA"/>
</dbReference>
<dbReference type="GO" id="GO:0070402">
    <property type="term" value="F:NADPH binding"/>
    <property type="evidence" value="ECO:0007669"/>
    <property type="project" value="TreeGrafter"/>
</dbReference>
<sequence length="312" mass="32540">MRAAGVTEFGGPEALHIVDVEAEPLGPGQVRLQVQAATVNPTDTYARSGVYAGRDPVKTPPWVPGMDVAGVVSEVGEGVDHLEVGDLAMGIVVPFGPYGGYREDKVLPGDSVVRAPKGVDAVAAATLPMNGLTARLSLNLMGLQRGQVLAVTGAAGSYGGYVIQLAKAEGLTVIADASEADEQLVRDLGADVVVRRGDDVADRIREHYPEGVDGLADGSVQDALVLPAVKDGGAVATVRGYKGDGSREDLRFFPTLVRKIAEDRAALDGLRQLVEDGAVTLRVAQTFPAEQAAEAHRMLEAGGVRGRLVLTF</sequence>
<keyword evidence="2" id="KW-0560">Oxidoreductase</keyword>
<dbReference type="GO" id="GO:0016651">
    <property type="term" value="F:oxidoreductase activity, acting on NAD(P)H"/>
    <property type="evidence" value="ECO:0007669"/>
    <property type="project" value="TreeGrafter"/>
</dbReference>
<evidence type="ECO:0000259" key="3">
    <source>
        <dbReference type="SMART" id="SM00829"/>
    </source>
</evidence>
<dbReference type="Gene3D" id="3.40.50.720">
    <property type="entry name" value="NAD(P)-binding Rossmann-like Domain"/>
    <property type="match status" value="1"/>
</dbReference>
<evidence type="ECO:0000256" key="1">
    <source>
        <dbReference type="ARBA" id="ARBA00022857"/>
    </source>
</evidence>
<dbReference type="SMART" id="SM00829">
    <property type="entry name" value="PKS_ER"/>
    <property type="match status" value="1"/>
</dbReference>
<evidence type="ECO:0000313" key="5">
    <source>
        <dbReference type="Proteomes" id="UP000219435"/>
    </source>
</evidence>
<reference evidence="5" key="1">
    <citation type="submission" date="2017-08" db="EMBL/GenBank/DDBJ databases">
        <authorList>
            <person name="Varghese N."/>
            <person name="Submissions S."/>
        </authorList>
    </citation>
    <scope>NUCLEOTIDE SEQUENCE [LARGE SCALE GENOMIC DNA]</scope>
    <source>
        <strain evidence="5">DSM 4725</strain>
    </source>
</reference>
<dbReference type="PANTHER" id="PTHR48106">
    <property type="entry name" value="QUINONE OXIDOREDUCTASE PIG3-RELATED"/>
    <property type="match status" value="1"/>
</dbReference>
<dbReference type="OrthoDB" id="9787435at2"/>
<dbReference type="InterPro" id="IPR013154">
    <property type="entry name" value="ADH-like_N"/>
</dbReference>
<dbReference type="Gene3D" id="3.90.180.10">
    <property type="entry name" value="Medium-chain alcohol dehydrogenases, catalytic domain"/>
    <property type="match status" value="1"/>
</dbReference>
<evidence type="ECO:0000313" key="4">
    <source>
        <dbReference type="EMBL" id="SOC46758.1"/>
    </source>
</evidence>
<proteinExistence type="predicted"/>
<name>A0A285UZJ7_9ACTN</name>
<organism evidence="4 5">
    <name type="scientific">Blastococcus aggregatus</name>
    <dbReference type="NCBI Taxonomy" id="38502"/>
    <lineage>
        <taxon>Bacteria</taxon>
        <taxon>Bacillati</taxon>
        <taxon>Actinomycetota</taxon>
        <taxon>Actinomycetes</taxon>
        <taxon>Geodermatophilales</taxon>
        <taxon>Geodermatophilaceae</taxon>
        <taxon>Blastococcus</taxon>
    </lineage>
</organism>
<dbReference type="Proteomes" id="UP000219435">
    <property type="component" value="Unassembled WGS sequence"/>
</dbReference>
<accession>A0A285UZJ7</accession>
<keyword evidence="1" id="KW-0521">NADP</keyword>
<dbReference type="InterPro" id="IPR011032">
    <property type="entry name" value="GroES-like_sf"/>
</dbReference>
<dbReference type="InterPro" id="IPR020843">
    <property type="entry name" value="ER"/>
</dbReference>
<gene>
    <name evidence="4" type="ORF">SAMN05660748_0433</name>
</gene>
<dbReference type="SUPFAM" id="SSF50129">
    <property type="entry name" value="GroES-like"/>
    <property type="match status" value="1"/>
</dbReference>
<dbReference type="Pfam" id="PF13602">
    <property type="entry name" value="ADH_zinc_N_2"/>
    <property type="match status" value="1"/>
</dbReference>
<dbReference type="Pfam" id="PF08240">
    <property type="entry name" value="ADH_N"/>
    <property type="match status" value="1"/>
</dbReference>
<evidence type="ECO:0000256" key="2">
    <source>
        <dbReference type="ARBA" id="ARBA00023002"/>
    </source>
</evidence>
<protein>
    <submittedName>
        <fullName evidence="4">NADPH:quinone reductase</fullName>
    </submittedName>
</protein>
<dbReference type="AlphaFoldDB" id="A0A285UZJ7"/>
<keyword evidence="5" id="KW-1185">Reference proteome</keyword>
<feature type="domain" description="Enoyl reductase (ER)" evidence="3">
    <location>
        <begin position="10"/>
        <end position="310"/>
    </location>
</feature>
<dbReference type="InterPro" id="IPR036291">
    <property type="entry name" value="NAD(P)-bd_dom_sf"/>
</dbReference>